<feature type="transmembrane region" description="Helical" evidence="1">
    <location>
        <begin position="40"/>
        <end position="60"/>
    </location>
</feature>
<dbReference type="Proteomes" id="UP000018747">
    <property type="component" value="Unassembled WGS sequence"/>
</dbReference>
<name>V6HU37_9LEPT</name>
<dbReference type="OrthoDB" id="9770329at2"/>
<evidence type="ECO:0000259" key="2">
    <source>
        <dbReference type="Pfam" id="PF04116"/>
    </source>
</evidence>
<keyword evidence="4" id="KW-1185">Reference proteome</keyword>
<protein>
    <recommendedName>
        <fullName evidence="2">Fatty acid hydroxylase domain-containing protein</fullName>
    </recommendedName>
</protein>
<proteinExistence type="predicted"/>
<feature type="domain" description="Fatty acid hydroxylase" evidence="2">
    <location>
        <begin position="14"/>
        <end position="99"/>
    </location>
</feature>
<evidence type="ECO:0000313" key="4">
    <source>
        <dbReference type="Proteomes" id="UP000018747"/>
    </source>
</evidence>
<evidence type="ECO:0000313" key="3">
    <source>
        <dbReference type="EMBL" id="EQA61215.1"/>
    </source>
</evidence>
<keyword evidence="1" id="KW-1133">Transmembrane helix</keyword>
<dbReference type="GO" id="GO:0008610">
    <property type="term" value="P:lipid biosynthetic process"/>
    <property type="evidence" value="ECO:0007669"/>
    <property type="project" value="InterPro"/>
</dbReference>
<dbReference type="InterPro" id="IPR006694">
    <property type="entry name" value="Fatty_acid_hydroxylase"/>
</dbReference>
<accession>V6HU37</accession>
<organism evidence="3 4">
    <name type="scientific">Leptospira alexanderi serovar Manhao 3 str. L 60</name>
    <dbReference type="NCBI Taxonomy" id="1049759"/>
    <lineage>
        <taxon>Bacteria</taxon>
        <taxon>Pseudomonadati</taxon>
        <taxon>Spirochaetota</taxon>
        <taxon>Spirochaetia</taxon>
        <taxon>Leptospirales</taxon>
        <taxon>Leptospiraceae</taxon>
        <taxon>Leptospira</taxon>
    </lineage>
</organism>
<dbReference type="RefSeq" id="WP_020984948.1">
    <property type="nucleotide sequence ID" value="NZ_AHMT02000052.1"/>
</dbReference>
<reference evidence="3" key="1">
    <citation type="submission" date="2013-05" db="EMBL/GenBank/DDBJ databases">
        <authorList>
            <person name="Harkins D.M."/>
            <person name="Durkin A.S."/>
            <person name="Brinkac L.M."/>
            <person name="Haft D.H."/>
            <person name="Selengut J.D."/>
            <person name="Sanka R."/>
            <person name="DePew J."/>
            <person name="Purushe J."/>
            <person name="Hartskeerl R.A."/>
            <person name="Ahmed A."/>
            <person name="van der Linden H."/>
            <person name="Goris M.G.A."/>
            <person name="Vinetz J.M."/>
            <person name="Sutton G.G."/>
            <person name="Nierman W.C."/>
            <person name="Fouts D.E."/>
        </authorList>
    </citation>
    <scope>NUCLEOTIDE SEQUENCE [LARGE SCALE GENOMIC DNA]</scope>
    <source>
        <strain evidence="3">L 60</strain>
    </source>
</reference>
<keyword evidence="1" id="KW-0472">Membrane</keyword>
<sequence length="113" mass="12912">MDCIDRERYSLLIPVENIGFGSLWLFVIAVYSTLWFGMSAYLFLNVAFGTIGHLGVGPFLGRIPIINYIAGSSFHAQHHQDMNHNFGFYSIVWDRLFGTLRARLPQTIRQNTT</sequence>
<dbReference type="EMBL" id="AHMT02000052">
    <property type="protein sequence ID" value="EQA61215.1"/>
    <property type="molecule type" value="Genomic_DNA"/>
</dbReference>
<comment type="caution">
    <text evidence="3">The sequence shown here is derived from an EMBL/GenBank/DDBJ whole genome shotgun (WGS) entry which is preliminary data.</text>
</comment>
<keyword evidence="1" id="KW-0812">Transmembrane</keyword>
<evidence type="ECO:0000256" key="1">
    <source>
        <dbReference type="SAM" id="Phobius"/>
    </source>
</evidence>
<dbReference type="GO" id="GO:0005506">
    <property type="term" value="F:iron ion binding"/>
    <property type="evidence" value="ECO:0007669"/>
    <property type="project" value="InterPro"/>
</dbReference>
<dbReference type="AlphaFoldDB" id="V6HU37"/>
<dbReference type="Pfam" id="PF04116">
    <property type="entry name" value="FA_hydroxylase"/>
    <property type="match status" value="1"/>
</dbReference>
<dbReference type="GO" id="GO:0016491">
    <property type="term" value="F:oxidoreductase activity"/>
    <property type="evidence" value="ECO:0007669"/>
    <property type="project" value="InterPro"/>
</dbReference>
<feature type="transmembrane region" description="Helical" evidence="1">
    <location>
        <begin position="12"/>
        <end position="34"/>
    </location>
</feature>
<gene>
    <name evidence="3" type="ORF">LEP1GSC062_1436</name>
</gene>